<keyword evidence="4" id="KW-0564">Palmitate</keyword>
<keyword evidence="2 4" id="KW-1134">Transmembrane beta strand</keyword>
<organism evidence="6 7">
    <name type="scientific">Marinobacter xestospongiae</name>
    <dbReference type="NCBI Taxonomy" id="994319"/>
    <lineage>
        <taxon>Bacteria</taxon>
        <taxon>Pseudomonadati</taxon>
        <taxon>Pseudomonadota</taxon>
        <taxon>Gammaproteobacteria</taxon>
        <taxon>Pseudomonadales</taxon>
        <taxon>Marinobacteraceae</taxon>
        <taxon>Marinobacter</taxon>
    </lineage>
</organism>
<dbReference type="PANTHER" id="PTHR30203">
    <property type="entry name" value="OUTER MEMBRANE CATION EFFLUX PROTEIN"/>
    <property type="match status" value="1"/>
</dbReference>
<evidence type="ECO:0000313" key="7">
    <source>
        <dbReference type="Proteomes" id="UP001269819"/>
    </source>
</evidence>
<name>A0ABU3VXV0_9GAMM</name>
<protein>
    <submittedName>
        <fullName evidence="6">Efflux transporter outer membrane subunit</fullName>
    </submittedName>
</protein>
<sequence>MKLLLSVVVVSAALALPGCATFEPEPVEPPLPLPEQWHLGETDTTPAMDTRWWQAFGDPVLISLVEQALEHNPDLAATAEAVIQADLQLRNAGASLLPEVGGSGSTGKQISRRDGTTSNAGSTRLGLDISYEVDLWGRLRASEASATATLAATRYDLSGARLTLVASVASTWFQLLDARERLQVAERNLDIARRTLTLVAARHRLGAADRSELARQRTEVLSRENAIPPLQYQVQAREAALQVLTGRMPYQQALPEAGLMAVSVPAIASGLPAEVIRQRPDIAAVEARLQAASADVAVARAALLPSLSLSGAVTLTNTSLLSLADPVTGANGLLSLAQTLFDGGRRENAVALSRSRQVALLAQYRSALLTAVQEVGDAQERVALYRGQELRLEGIREQAEEALRLTEVRYREGADDLLTLLSAQESVFSVRSQLSQARLERLQAAVDLYKALGRWPEAPAALAGG</sequence>
<proteinExistence type="inferred from homology"/>
<evidence type="ECO:0000256" key="3">
    <source>
        <dbReference type="ARBA" id="ARBA00023237"/>
    </source>
</evidence>
<dbReference type="Proteomes" id="UP001269819">
    <property type="component" value="Unassembled WGS sequence"/>
</dbReference>
<comment type="subcellular location">
    <subcellularLocation>
        <location evidence="4">Cell outer membrane</location>
        <topology evidence="4">Lipid-anchor</topology>
    </subcellularLocation>
</comment>
<evidence type="ECO:0000313" key="6">
    <source>
        <dbReference type="EMBL" id="MDV2079117.1"/>
    </source>
</evidence>
<gene>
    <name evidence="6" type="ORF">RYS15_10480</name>
</gene>
<reference evidence="6 7" key="1">
    <citation type="submission" date="2023-10" db="EMBL/GenBank/DDBJ databases">
        <title>Characteristics and mechanism of a salt-tolerant marine origin heterotrophic nitrifying- aerobic denitrifying bacteria Marinobacter xestospongiae HN1.</title>
        <authorList>
            <person name="Qi R."/>
        </authorList>
    </citation>
    <scope>NUCLEOTIDE SEQUENCE [LARGE SCALE GENOMIC DNA]</scope>
    <source>
        <strain evidence="6 7">HN1</strain>
    </source>
</reference>
<dbReference type="NCBIfam" id="TIGR01845">
    <property type="entry name" value="outer_NodT"/>
    <property type="match status" value="1"/>
</dbReference>
<dbReference type="Gene3D" id="2.20.200.10">
    <property type="entry name" value="Outer membrane efflux proteins (OEP)"/>
    <property type="match status" value="1"/>
</dbReference>
<dbReference type="PANTHER" id="PTHR30203:SF33">
    <property type="entry name" value="BLR4455 PROTEIN"/>
    <property type="match status" value="1"/>
</dbReference>
<comment type="similarity">
    <text evidence="1 4">Belongs to the outer membrane factor (OMF) (TC 1.B.17) family.</text>
</comment>
<dbReference type="SUPFAM" id="SSF56954">
    <property type="entry name" value="Outer membrane efflux proteins (OEP)"/>
    <property type="match status" value="1"/>
</dbReference>
<accession>A0ABU3VXV0</accession>
<keyword evidence="7" id="KW-1185">Reference proteome</keyword>
<keyword evidence="4" id="KW-0812">Transmembrane</keyword>
<evidence type="ECO:0000256" key="5">
    <source>
        <dbReference type="SAM" id="MobiDB-lite"/>
    </source>
</evidence>
<keyword evidence="4" id="KW-0472">Membrane</keyword>
<dbReference type="Pfam" id="PF02321">
    <property type="entry name" value="OEP"/>
    <property type="match status" value="2"/>
</dbReference>
<evidence type="ECO:0000256" key="1">
    <source>
        <dbReference type="ARBA" id="ARBA00007613"/>
    </source>
</evidence>
<feature type="region of interest" description="Disordered" evidence="5">
    <location>
        <begin position="98"/>
        <end position="121"/>
    </location>
</feature>
<dbReference type="EMBL" id="JAWIIJ010000006">
    <property type="protein sequence ID" value="MDV2079117.1"/>
    <property type="molecule type" value="Genomic_DNA"/>
</dbReference>
<dbReference type="InterPro" id="IPR010131">
    <property type="entry name" value="MdtP/NodT-like"/>
</dbReference>
<feature type="signal peptide" evidence="4">
    <location>
        <begin position="1"/>
        <end position="20"/>
    </location>
</feature>
<evidence type="ECO:0000256" key="4">
    <source>
        <dbReference type="RuleBase" id="RU362097"/>
    </source>
</evidence>
<evidence type="ECO:0000256" key="2">
    <source>
        <dbReference type="ARBA" id="ARBA00022452"/>
    </source>
</evidence>
<comment type="caution">
    <text evidence="6">The sequence shown here is derived from an EMBL/GenBank/DDBJ whole genome shotgun (WGS) entry which is preliminary data.</text>
</comment>
<keyword evidence="4" id="KW-0732">Signal</keyword>
<dbReference type="InterPro" id="IPR003423">
    <property type="entry name" value="OMP_efflux"/>
</dbReference>
<feature type="chain" id="PRO_5044995647" evidence="4">
    <location>
        <begin position="21"/>
        <end position="465"/>
    </location>
</feature>
<keyword evidence="4" id="KW-0449">Lipoprotein</keyword>
<dbReference type="RefSeq" id="WP_316973742.1">
    <property type="nucleotide sequence ID" value="NZ_JAWIIJ010000006.1"/>
</dbReference>
<keyword evidence="3" id="KW-0998">Cell outer membrane</keyword>
<dbReference type="Gene3D" id="1.20.1600.10">
    <property type="entry name" value="Outer membrane efflux proteins (OEP)"/>
    <property type="match status" value="1"/>
</dbReference>